<keyword evidence="11" id="KW-1185">Reference proteome</keyword>
<dbReference type="GO" id="GO:0009318">
    <property type="term" value="C:exodeoxyribonuclease VII complex"/>
    <property type="evidence" value="ECO:0007669"/>
    <property type="project" value="UniProtKB-UniRule"/>
</dbReference>
<evidence type="ECO:0000256" key="2">
    <source>
        <dbReference type="ARBA" id="ARBA00022722"/>
    </source>
</evidence>
<comment type="subcellular location">
    <subcellularLocation>
        <location evidence="5">Cytoplasm</location>
    </subcellularLocation>
</comment>
<dbReference type="GO" id="GO:0005737">
    <property type="term" value="C:cytoplasm"/>
    <property type="evidence" value="ECO:0007669"/>
    <property type="project" value="UniProtKB-SubCell"/>
</dbReference>
<dbReference type="STRING" id="394096.DB31_0880"/>
<evidence type="ECO:0000313" key="10">
    <source>
        <dbReference type="EMBL" id="KFE66407.1"/>
    </source>
</evidence>
<dbReference type="OrthoDB" id="9802795at2"/>
<dbReference type="AlphaFoldDB" id="A0A085WFE4"/>
<keyword evidence="6" id="KW-0175">Coiled coil</keyword>
<sequence length="583" mass="63614">MKKRRKAGEEIPAATVQGDLFGAAEAPKPPAAVAPPKPPPAPEKAPLGVSQVERPVAMERPAPVQEVSVPLASLPGAPIRPSRTVMSVGELTRQLKETIEARYPRVLVRGEVSGFRGANARGHLYFTLKDADACIDAKVWASQAGRLRFALRDGLEVVAEGSVDVYAPQGRYSLIISKLEPVGEGARALAFEQLKERLAAEGLIGDRRIRPLRPLPFLPRRIGVVTSRTGAALQDFLRVLHSRNPRLSVLLADARVQGDGAALEVANALERLSHTDVDVIVVTRGGGSVEDLWTFNEELVARAIHASPVPVVSAIGHEIDFTIADFVADWRAATPSAAAERLSPVLSDLELTLATHGSRLRQAVMRRQSELRERLGSLAGRLVDPRRRMGQERLFLSEQLELMMRSLRPAQRERREKLRGLQERLQRARPQARLGEQRANLLKLAARLQEAARASITTRRAELARGELGLQRASPAARVAAERAQLAEKKSRLEALQRQALSEAQQRFQRLAVRLDAMSPLKVMGRGYAVTFRKRDGAVVRTVGDVQPGELLGIRLASAGAKTLEGCEEIEATVTAIKGPVDC</sequence>
<keyword evidence="4 5" id="KW-0269">Exonuclease</keyword>
<evidence type="ECO:0000259" key="8">
    <source>
        <dbReference type="Pfam" id="PF02601"/>
    </source>
</evidence>
<dbReference type="InterPro" id="IPR003753">
    <property type="entry name" value="Exonuc_VII_L"/>
</dbReference>
<dbReference type="GO" id="GO:0003676">
    <property type="term" value="F:nucleic acid binding"/>
    <property type="evidence" value="ECO:0007669"/>
    <property type="project" value="InterPro"/>
</dbReference>
<feature type="domain" description="OB-fold nucleic acid binding" evidence="9">
    <location>
        <begin position="86"/>
        <end position="179"/>
    </location>
</feature>
<comment type="similarity">
    <text evidence="5">Belongs to the XseA family.</text>
</comment>
<evidence type="ECO:0000256" key="3">
    <source>
        <dbReference type="ARBA" id="ARBA00022801"/>
    </source>
</evidence>
<evidence type="ECO:0000313" key="11">
    <source>
        <dbReference type="Proteomes" id="UP000028725"/>
    </source>
</evidence>
<accession>A0A085WFE4</accession>
<dbReference type="EMBL" id="JMCB01000010">
    <property type="protein sequence ID" value="KFE66407.1"/>
    <property type="molecule type" value="Genomic_DNA"/>
</dbReference>
<dbReference type="CDD" id="cd04489">
    <property type="entry name" value="ExoVII_LU_OBF"/>
    <property type="match status" value="1"/>
</dbReference>
<dbReference type="PATRIC" id="fig|394096.3.peg.5226"/>
<evidence type="ECO:0000256" key="4">
    <source>
        <dbReference type="ARBA" id="ARBA00022839"/>
    </source>
</evidence>
<comment type="catalytic activity">
    <reaction evidence="5">
        <text>Exonucleolytic cleavage in either 5'- to 3'- or 3'- to 5'-direction to yield nucleoside 5'-phosphates.</text>
        <dbReference type="EC" id="3.1.11.6"/>
    </reaction>
</comment>
<dbReference type="EC" id="3.1.11.6" evidence="5"/>
<dbReference type="Pfam" id="PF13742">
    <property type="entry name" value="tRNA_anti_2"/>
    <property type="match status" value="1"/>
</dbReference>
<gene>
    <name evidence="5" type="primary">xseA</name>
    <name evidence="10" type="ORF">DB31_0880</name>
</gene>
<reference evidence="10 11" key="1">
    <citation type="submission" date="2014-04" db="EMBL/GenBank/DDBJ databases">
        <title>Genome assembly of Hyalangium minutum DSM 14724.</title>
        <authorList>
            <person name="Sharma G."/>
            <person name="Subramanian S."/>
        </authorList>
    </citation>
    <scope>NUCLEOTIDE SEQUENCE [LARGE SCALE GENOMIC DNA]</scope>
    <source>
        <strain evidence="10 11">DSM 14724</strain>
    </source>
</reference>
<evidence type="ECO:0000256" key="1">
    <source>
        <dbReference type="ARBA" id="ARBA00022490"/>
    </source>
</evidence>
<keyword evidence="3 5" id="KW-0378">Hydrolase</keyword>
<dbReference type="NCBIfam" id="TIGR00237">
    <property type="entry name" value="xseA"/>
    <property type="match status" value="1"/>
</dbReference>
<dbReference type="InterPro" id="IPR020579">
    <property type="entry name" value="Exonuc_VII_lsu_C"/>
</dbReference>
<keyword evidence="2 5" id="KW-0540">Nuclease</keyword>
<dbReference type="PANTHER" id="PTHR30008:SF0">
    <property type="entry name" value="EXODEOXYRIBONUCLEASE 7 LARGE SUBUNIT"/>
    <property type="match status" value="1"/>
</dbReference>
<proteinExistence type="inferred from homology"/>
<comment type="subunit">
    <text evidence="5">Heterooligomer composed of large and small subunits.</text>
</comment>
<evidence type="ECO:0000256" key="5">
    <source>
        <dbReference type="HAMAP-Rule" id="MF_00378"/>
    </source>
</evidence>
<name>A0A085WFE4_9BACT</name>
<dbReference type="GO" id="GO:0006308">
    <property type="term" value="P:DNA catabolic process"/>
    <property type="evidence" value="ECO:0007669"/>
    <property type="project" value="UniProtKB-UniRule"/>
</dbReference>
<evidence type="ECO:0000256" key="7">
    <source>
        <dbReference type="SAM" id="MobiDB-lite"/>
    </source>
</evidence>
<feature type="compositionally biased region" description="Pro residues" evidence="7">
    <location>
        <begin position="27"/>
        <end position="43"/>
    </location>
</feature>
<feature type="domain" description="Exonuclease VII large subunit C-terminal" evidence="8">
    <location>
        <begin position="213"/>
        <end position="558"/>
    </location>
</feature>
<comment type="caution">
    <text evidence="10">The sequence shown here is derived from an EMBL/GenBank/DDBJ whole genome shotgun (WGS) entry which is preliminary data.</text>
</comment>
<dbReference type="PANTHER" id="PTHR30008">
    <property type="entry name" value="EXODEOXYRIBONUCLEASE 7 LARGE SUBUNIT"/>
    <property type="match status" value="1"/>
</dbReference>
<dbReference type="HAMAP" id="MF_00378">
    <property type="entry name" value="Exonuc_7_L"/>
    <property type="match status" value="1"/>
</dbReference>
<protein>
    <recommendedName>
        <fullName evidence="5">Exodeoxyribonuclease 7 large subunit</fullName>
        <ecNumber evidence="5">3.1.11.6</ecNumber>
    </recommendedName>
    <alternativeName>
        <fullName evidence="5">Exodeoxyribonuclease VII large subunit</fullName>
        <shortName evidence="5">Exonuclease VII large subunit</shortName>
    </alternativeName>
</protein>
<feature type="region of interest" description="Disordered" evidence="7">
    <location>
        <begin position="1"/>
        <end position="47"/>
    </location>
</feature>
<dbReference type="GO" id="GO:0008855">
    <property type="term" value="F:exodeoxyribonuclease VII activity"/>
    <property type="evidence" value="ECO:0007669"/>
    <property type="project" value="UniProtKB-UniRule"/>
</dbReference>
<dbReference type="RefSeq" id="WP_044192242.1">
    <property type="nucleotide sequence ID" value="NZ_JMCB01000010.1"/>
</dbReference>
<organism evidence="10 11">
    <name type="scientific">Hyalangium minutum</name>
    <dbReference type="NCBI Taxonomy" id="394096"/>
    <lineage>
        <taxon>Bacteria</taxon>
        <taxon>Pseudomonadati</taxon>
        <taxon>Myxococcota</taxon>
        <taxon>Myxococcia</taxon>
        <taxon>Myxococcales</taxon>
        <taxon>Cystobacterineae</taxon>
        <taxon>Archangiaceae</taxon>
        <taxon>Hyalangium</taxon>
    </lineage>
</organism>
<keyword evidence="1 5" id="KW-0963">Cytoplasm</keyword>
<evidence type="ECO:0000256" key="6">
    <source>
        <dbReference type="SAM" id="Coils"/>
    </source>
</evidence>
<dbReference type="Pfam" id="PF02601">
    <property type="entry name" value="Exonuc_VII_L"/>
    <property type="match status" value="1"/>
</dbReference>
<feature type="coiled-coil region" evidence="6">
    <location>
        <begin position="476"/>
        <end position="506"/>
    </location>
</feature>
<dbReference type="InterPro" id="IPR025824">
    <property type="entry name" value="OB-fold_nuc-bd_dom"/>
</dbReference>
<evidence type="ECO:0000259" key="9">
    <source>
        <dbReference type="Pfam" id="PF13742"/>
    </source>
</evidence>
<comment type="function">
    <text evidence="5">Bidirectionally degrades single-stranded DNA into large acid-insoluble oligonucleotides, which are then degraded further into small acid-soluble oligonucleotides.</text>
</comment>
<dbReference type="Proteomes" id="UP000028725">
    <property type="component" value="Unassembled WGS sequence"/>
</dbReference>